<dbReference type="Proteomes" id="UP000683925">
    <property type="component" value="Unassembled WGS sequence"/>
</dbReference>
<feature type="coiled-coil region" evidence="1">
    <location>
        <begin position="237"/>
        <end position="314"/>
    </location>
</feature>
<evidence type="ECO:0000256" key="2">
    <source>
        <dbReference type="SAM" id="MobiDB-lite"/>
    </source>
</evidence>
<dbReference type="AlphaFoldDB" id="A0A8S1S0Z2"/>
<dbReference type="EMBL" id="CAJJDP010000003">
    <property type="protein sequence ID" value="CAD8132639.1"/>
    <property type="molecule type" value="Genomic_DNA"/>
</dbReference>
<feature type="coiled-coil region" evidence="1">
    <location>
        <begin position="358"/>
        <end position="461"/>
    </location>
</feature>
<gene>
    <name evidence="3" type="ORF">POCTA_138.1.T0040044</name>
</gene>
<proteinExistence type="predicted"/>
<evidence type="ECO:0000313" key="3">
    <source>
        <dbReference type="EMBL" id="CAD8132639.1"/>
    </source>
</evidence>
<organism evidence="3 4">
    <name type="scientific">Paramecium octaurelia</name>
    <dbReference type="NCBI Taxonomy" id="43137"/>
    <lineage>
        <taxon>Eukaryota</taxon>
        <taxon>Sar</taxon>
        <taxon>Alveolata</taxon>
        <taxon>Ciliophora</taxon>
        <taxon>Intramacronucleata</taxon>
        <taxon>Oligohymenophorea</taxon>
        <taxon>Peniculida</taxon>
        <taxon>Parameciidae</taxon>
        <taxon>Paramecium</taxon>
    </lineage>
</organism>
<keyword evidence="1" id="KW-0175">Coiled coil</keyword>
<dbReference type="OrthoDB" id="301728at2759"/>
<evidence type="ECO:0000313" key="4">
    <source>
        <dbReference type="Proteomes" id="UP000683925"/>
    </source>
</evidence>
<sequence>MMNYSPLRQKGSYNVGQSRMSQDAQLNPKQQNAFTNQQQLNTSQHQKIQSQTLQVNTTTQQQNVVSQQSFQSIRSVRVNQVSTRSIHQQAEAQVSTTNVIVPPQQQPLQQSQQIRLEGPRSLRNYITQSPQGPLSHKSNKSFSLSRPAFVEYYPPVYMPHVEPVYKQTIIENPIKVVDLVRFEEMWSKRMRGIEQMLETKNQTIVQSENFELRAQNNTDSQTIIDLQTELFRVKTQLEDRERQISLMKQQLQNARDQIEFESKQNRSASNILTSELNIKITSLQQTISNLQIDLKSVQEMAEKYKLENFQLKAEIQQNLSMLNGKDEIIMKLKQQLKSSLDQYNFDAQSGKNASQQIINELQFKLNSLQQTITSQQSNLNSKDDLIEKLRMEINQLRIERQHIQDLCNQKDDTISKLQMELNELYQQVDQLTEEITTTQSVKTFEEEAKIWKQKFKELNDTYHACQEKLMVKEAEYESLVKQQSQQKIVTSTTFIKQNSSRNVLNNSEYTQSSFTQNNFTQNEFDKLQTLQKPLMM</sequence>
<keyword evidence="4" id="KW-1185">Reference proteome</keyword>
<comment type="caution">
    <text evidence="3">The sequence shown here is derived from an EMBL/GenBank/DDBJ whole genome shotgun (WGS) entry which is preliminary data.</text>
</comment>
<feature type="region of interest" description="Disordered" evidence="2">
    <location>
        <begin position="1"/>
        <end position="30"/>
    </location>
</feature>
<dbReference type="OMA" id="EMWSKRM"/>
<evidence type="ECO:0000256" key="1">
    <source>
        <dbReference type="SAM" id="Coils"/>
    </source>
</evidence>
<feature type="compositionally biased region" description="Polar residues" evidence="2">
    <location>
        <begin position="11"/>
        <end position="30"/>
    </location>
</feature>
<accession>A0A8S1S0Z2</accession>
<name>A0A8S1S0Z2_PAROT</name>
<reference evidence="3" key="1">
    <citation type="submission" date="2021-01" db="EMBL/GenBank/DDBJ databases">
        <authorList>
            <consortium name="Genoscope - CEA"/>
            <person name="William W."/>
        </authorList>
    </citation>
    <scope>NUCLEOTIDE SEQUENCE</scope>
</reference>
<protein>
    <submittedName>
        <fullName evidence="3">Uncharacterized protein</fullName>
    </submittedName>
</protein>